<reference evidence="1" key="1">
    <citation type="submission" date="2018-05" db="EMBL/GenBank/DDBJ databases">
        <authorList>
            <person name="Lanie J.A."/>
            <person name="Ng W.-L."/>
            <person name="Kazmierczak K.M."/>
            <person name="Andrzejewski T.M."/>
            <person name="Davidsen T.M."/>
            <person name="Wayne K.J."/>
            <person name="Tettelin H."/>
            <person name="Glass J.I."/>
            <person name="Rusch D."/>
            <person name="Podicherti R."/>
            <person name="Tsui H.-C.T."/>
            <person name="Winkler M.E."/>
        </authorList>
    </citation>
    <scope>NUCLEOTIDE SEQUENCE</scope>
</reference>
<dbReference type="AlphaFoldDB" id="A0A382WML5"/>
<dbReference type="EMBL" id="UINC01161062">
    <property type="protein sequence ID" value="SVD60033.1"/>
    <property type="molecule type" value="Genomic_DNA"/>
</dbReference>
<proteinExistence type="predicted"/>
<protein>
    <submittedName>
        <fullName evidence="1">Uncharacterized protein</fullName>
    </submittedName>
</protein>
<name>A0A382WML5_9ZZZZ</name>
<accession>A0A382WML5</accession>
<gene>
    <name evidence="1" type="ORF">METZ01_LOCUS412887</name>
</gene>
<organism evidence="1">
    <name type="scientific">marine metagenome</name>
    <dbReference type="NCBI Taxonomy" id="408172"/>
    <lineage>
        <taxon>unclassified sequences</taxon>
        <taxon>metagenomes</taxon>
        <taxon>ecological metagenomes</taxon>
    </lineage>
</organism>
<evidence type="ECO:0000313" key="1">
    <source>
        <dbReference type="EMBL" id="SVD60033.1"/>
    </source>
</evidence>
<sequence length="47" mass="5304">MAKGTYNVGIIGFLTVCSYPIRNGNFAITIWVLNNPDNERRLFALTE</sequence>